<name>A0A7L5EIM7_PARDI</name>
<dbReference type="InterPro" id="IPR025665">
    <property type="entry name" value="Beta-barrel_OMP_2"/>
</dbReference>
<feature type="signal peptide" evidence="1">
    <location>
        <begin position="1"/>
        <end position="19"/>
    </location>
</feature>
<gene>
    <name evidence="3" type="ORF">HHO38_17985</name>
</gene>
<proteinExistence type="predicted"/>
<feature type="domain" description="Outer membrane protein beta-barrel" evidence="2">
    <location>
        <begin position="21"/>
        <end position="161"/>
    </location>
</feature>
<keyword evidence="1" id="KW-0732">Signal</keyword>
<feature type="chain" id="PRO_5029709014" evidence="1">
    <location>
        <begin position="20"/>
        <end position="182"/>
    </location>
</feature>
<protein>
    <submittedName>
        <fullName evidence="3">PorT family protein</fullName>
    </submittedName>
</protein>
<evidence type="ECO:0000256" key="1">
    <source>
        <dbReference type="SAM" id="SignalP"/>
    </source>
</evidence>
<dbReference type="EMBL" id="CP051672">
    <property type="protein sequence ID" value="QJE31146.1"/>
    <property type="molecule type" value="Genomic_DNA"/>
</dbReference>
<dbReference type="Pfam" id="PF13568">
    <property type="entry name" value="OMP_b-brl_2"/>
    <property type="match status" value="1"/>
</dbReference>
<organism evidence="3 4">
    <name type="scientific">Parabacteroides distasonis</name>
    <dbReference type="NCBI Taxonomy" id="823"/>
    <lineage>
        <taxon>Bacteria</taxon>
        <taxon>Pseudomonadati</taxon>
        <taxon>Bacteroidota</taxon>
        <taxon>Bacteroidia</taxon>
        <taxon>Bacteroidales</taxon>
        <taxon>Tannerellaceae</taxon>
        <taxon>Parabacteroides</taxon>
    </lineage>
</organism>
<evidence type="ECO:0000313" key="3">
    <source>
        <dbReference type="EMBL" id="QJE31146.1"/>
    </source>
</evidence>
<dbReference type="Proteomes" id="UP000501982">
    <property type="component" value="Chromosome"/>
</dbReference>
<sequence length="182" mass="19750">MKNLLLIAVMLFTAVGASAQFHASVRAGATATTLGEQKIKMGLRAGVGAEYLFSDRWGVRSGLFYTMKGATTSSDVFCYDPLKTTKLSYLDIPFEALVSFGLSQKSRLAVHAGPYLACLLHSSVPENAGYKTRRMEAGVGLGVDFTVGYFIVGPEIQYGLTRVNKPVSDHNICYAITLGYRF</sequence>
<dbReference type="SUPFAM" id="SSF56925">
    <property type="entry name" value="OMPA-like"/>
    <property type="match status" value="1"/>
</dbReference>
<evidence type="ECO:0000259" key="2">
    <source>
        <dbReference type="Pfam" id="PF13568"/>
    </source>
</evidence>
<dbReference type="AlphaFoldDB" id="A0A7L5EIM7"/>
<accession>A0A7L5EIM7</accession>
<dbReference type="InterPro" id="IPR011250">
    <property type="entry name" value="OMP/PagP_B-barrel"/>
</dbReference>
<evidence type="ECO:0000313" key="4">
    <source>
        <dbReference type="Proteomes" id="UP000501982"/>
    </source>
</evidence>
<reference evidence="3 4" key="1">
    <citation type="submission" date="2020-04" db="EMBL/GenBank/DDBJ databases">
        <title>Complete Genomes and Methylome analysis of CBBP consortium that reverse antibiotic-induced susceptibility to vancomycin-resistant Enterococcus faecium infection.</title>
        <authorList>
            <person name="Fomenkov A."/>
            <person name="Zhang Z."/>
            <person name="Pamer E."/>
            <person name="Roberts R.J."/>
        </authorList>
    </citation>
    <scope>NUCLEOTIDE SEQUENCE [LARGE SCALE GENOMIC DNA]</scope>
    <source>
        <strain evidence="4">CBBP</strain>
    </source>
</reference>